<feature type="region of interest" description="Disordered" evidence="4">
    <location>
        <begin position="1"/>
        <end position="63"/>
    </location>
</feature>
<keyword evidence="3" id="KW-0804">Transcription</keyword>
<evidence type="ECO:0000256" key="3">
    <source>
        <dbReference type="ARBA" id="ARBA00023163"/>
    </source>
</evidence>
<evidence type="ECO:0000256" key="4">
    <source>
        <dbReference type="SAM" id="MobiDB-lite"/>
    </source>
</evidence>
<dbReference type="InterPro" id="IPR036388">
    <property type="entry name" value="WH-like_DNA-bd_sf"/>
</dbReference>
<comment type="caution">
    <text evidence="6">The sequence shown here is derived from an EMBL/GenBank/DDBJ whole genome shotgun (WGS) entry which is preliminary data.</text>
</comment>
<dbReference type="AlphaFoldDB" id="A0A4R1HSC2"/>
<protein>
    <submittedName>
        <fullName evidence="6">ArsR family transcriptional regulator</fullName>
    </submittedName>
</protein>
<gene>
    <name evidence="6" type="ORF">EV378_1357</name>
</gene>
<accession>A0A4R1HSC2</accession>
<dbReference type="PROSITE" id="PS50987">
    <property type="entry name" value="HTH_ARSR_2"/>
    <property type="match status" value="1"/>
</dbReference>
<organism evidence="6 7">
    <name type="scientific">Pseudonocardia endophytica</name>
    <dbReference type="NCBI Taxonomy" id="401976"/>
    <lineage>
        <taxon>Bacteria</taxon>
        <taxon>Bacillati</taxon>
        <taxon>Actinomycetota</taxon>
        <taxon>Actinomycetes</taxon>
        <taxon>Pseudonocardiales</taxon>
        <taxon>Pseudonocardiaceae</taxon>
        <taxon>Pseudonocardia</taxon>
    </lineage>
</organism>
<feature type="domain" description="HTH arsR-type" evidence="5">
    <location>
        <begin position="306"/>
        <end position="399"/>
    </location>
</feature>
<keyword evidence="1" id="KW-0805">Transcription regulation</keyword>
<dbReference type="InterPro" id="IPR051011">
    <property type="entry name" value="Metal_resp_trans_reg"/>
</dbReference>
<name>A0A4R1HSC2_PSEEN</name>
<dbReference type="PANTHER" id="PTHR43132">
    <property type="entry name" value="ARSENICAL RESISTANCE OPERON REPRESSOR ARSR-RELATED"/>
    <property type="match status" value="1"/>
</dbReference>
<dbReference type="GO" id="GO:0003700">
    <property type="term" value="F:DNA-binding transcription factor activity"/>
    <property type="evidence" value="ECO:0007669"/>
    <property type="project" value="InterPro"/>
</dbReference>
<dbReference type="EMBL" id="SMFZ01000001">
    <property type="protein sequence ID" value="TCK25544.1"/>
    <property type="molecule type" value="Genomic_DNA"/>
</dbReference>
<reference evidence="6 7" key="1">
    <citation type="submission" date="2019-03" db="EMBL/GenBank/DDBJ databases">
        <title>Sequencing the genomes of 1000 actinobacteria strains.</title>
        <authorList>
            <person name="Klenk H.-P."/>
        </authorList>
    </citation>
    <scope>NUCLEOTIDE SEQUENCE [LARGE SCALE GENOMIC DNA]</scope>
    <source>
        <strain evidence="6 7">DSM 44969</strain>
    </source>
</reference>
<keyword evidence="7" id="KW-1185">Reference proteome</keyword>
<keyword evidence="2" id="KW-0238">DNA-binding</keyword>
<evidence type="ECO:0000256" key="2">
    <source>
        <dbReference type="ARBA" id="ARBA00023125"/>
    </source>
</evidence>
<dbReference type="PANTHER" id="PTHR43132:SF6">
    <property type="entry name" value="HTH-TYPE TRANSCRIPTIONAL REPRESSOR CZRA"/>
    <property type="match status" value="1"/>
</dbReference>
<dbReference type="Proteomes" id="UP000295560">
    <property type="component" value="Unassembled WGS sequence"/>
</dbReference>
<dbReference type="InterPro" id="IPR045981">
    <property type="entry name" value="DUF5937"/>
</dbReference>
<evidence type="ECO:0000256" key="1">
    <source>
        <dbReference type="ARBA" id="ARBA00023015"/>
    </source>
</evidence>
<dbReference type="InterPro" id="IPR001845">
    <property type="entry name" value="HTH_ArsR_DNA-bd_dom"/>
</dbReference>
<dbReference type="GO" id="GO:0003677">
    <property type="term" value="F:DNA binding"/>
    <property type="evidence" value="ECO:0007669"/>
    <property type="project" value="UniProtKB-KW"/>
</dbReference>
<evidence type="ECO:0000313" key="7">
    <source>
        <dbReference type="Proteomes" id="UP000295560"/>
    </source>
</evidence>
<dbReference type="InterPro" id="IPR011991">
    <property type="entry name" value="ArsR-like_HTH"/>
</dbReference>
<evidence type="ECO:0000313" key="6">
    <source>
        <dbReference type="EMBL" id="TCK25544.1"/>
    </source>
</evidence>
<dbReference type="Pfam" id="PF19361">
    <property type="entry name" value="DUF5937"/>
    <property type="match status" value="1"/>
</dbReference>
<feature type="compositionally biased region" description="Low complexity" evidence="4">
    <location>
        <begin position="28"/>
        <end position="41"/>
    </location>
</feature>
<feature type="compositionally biased region" description="Basic residues" evidence="4">
    <location>
        <begin position="1"/>
        <end position="21"/>
    </location>
</feature>
<proteinExistence type="predicted"/>
<dbReference type="SMART" id="SM00418">
    <property type="entry name" value="HTH_ARSR"/>
    <property type="match status" value="1"/>
</dbReference>
<dbReference type="InterPro" id="IPR036390">
    <property type="entry name" value="WH_DNA-bd_sf"/>
</dbReference>
<dbReference type="Pfam" id="PF01022">
    <property type="entry name" value="HTH_5"/>
    <property type="match status" value="1"/>
</dbReference>
<dbReference type="SUPFAM" id="SSF46785">
    <property type="entry name" value="Winged helix' DNA-binding domain"/>
    <property type="match status" value="1"/>
</dbReference>
<sequence length="399" mass="43375">MTRQVIPRRGRAAHHTRRGSVRNRYPWAGRGRAAPASSTRRASTRARRKSSSTTTTIGDPASVRTPCSCALHTRVVATELDLDVTELARTRFGVSPLSETVAALQLLGGRARPEASLRWVRWAVDELARQPLDLHRTWPLIVNDRSSWPQFLVPAPHDAATTLDEDLATVRRTTADQVRASLCRVFGDDLPDSAAQLAARPAEGLHAIAAELRRAHDRLVAPHWSRIRAVLDADVAYRARQLASGGLERLLADLHPELGFADGRLVLRTASRDREVNRVPGGLVLMPVVLGSQHVLIKGNSTTRTTVRYPARGVGALWTAGTRPAPGRVVRLLGRPRAELLEALQTPATTADLAAAFGVSASAVSQHLRVLRENGLVASERTGRAVLHLTTARGQDLLL</sequence>
<evidence type="ECO:0000259" key="5">
    <source>
        <dbReference type="PROSITE" id="PS50987"/>
    </source>
</evidence>
<dbReference type="CDD" id="cd00090">
    <property type="entry name" value="HTH_ARSR"/>
    <property type="match status" value="1"/>
</dbReference>
<dbReference type="Gene3D" id="1.10.10.10">
    <property type="entry name" value="Winged helix-like DNA-binding domain superfamily/Winged helix DNA-binding domain"/>
    <property type="match status" value="1"/>
</dbReference>